<evidence type="ECO:0000313" key="3">
    <source>
        <dbReference type="Proteomes" id="UP000190064"/>
    </source>
</evidence>
<dbReference type="STRING" id="966.BTA35_0214140"/>
<reference evidence="2" key="1">
    <citation type="submission" date="2017-02" db="EMBL/GenBank/DDBJ databases">
        <title>Draft Genome Sequence of the Salt Water Bacterium Oceanospirillum linum ATCC 11336.</title>
        <authorList>
            <person name="Trachtenberg A.M."/>
            <person name="Carney J.G."/>
            <person name="Linnane J.D."/>
            <person name="Rheaume B.A."/>
            <person name="Pitts N.L."/>
            <person name="Mykles D.L."/>
            <person name="Maclea K.S."/>
        </authorList>
    </citation>
    <scope>NUCLEOTIDE SEQUENCE [LARGE SCALE GENOMIC DNA]</scope>
    <source>
        <strain evidence="2">ATCC 11336</strain>
    </source>
</reference>
<keyword evidence="1" id="KW-0732">Signal</keyword>
<proteinExistence type="predicted"/>
<evidence type="ECO:0000256" key="1">
    <source>
        <dbReference type="SAM" id="SignalP"/>
    </source>
</evidence>
<feature type="chain" id="PRO_5010581458" evidence="1">
    <location>
        <begin position="30"/>
        <end position="86"/>
    </location>
</feature>
<dbReference type="Proteomes" id="UP000190064">
    <property type="component" value="Unassembled WGS sequence"/>
</dbReference>
<evidence type="ECO:0000313" key="2">
    <source>
        <dbReference type="EMBL" id="OOV86346.1"/>
    </source>
</evidence>
<dbReference type="AlphaFoldDB" id="A0A1T1H9A2"/>
<comment type="caution">
    <text evidence="2">The sequence shown here is derived from an EMBL/GenBank/DDBJ whole genome shotgun (WGS) entry which is preliminary data.</text>
</comment>
<dbReference type="EMBL" id="MTSD02000007">
    <property type="protein sequence ID" value="OOV86346.1"/>
    <property type="molecule type" value="Genomic_DNA"/>
</dbReference>
<dbReference type="RefSeq" id="WP_078320463.1">
    <property type="nucleotide sequence ID" value="NZ_FXTS01000008.1"/>
</dbReference>
<organism evidence="2 3">
    <name type="scientific">Oceanospirillum linum</name>
    <dbReference type="NCBI Taxonomy" id="966"/>
    <lineage>
        <taxon>Bacteria</taxon>
        <taxon>Pseudomonadati</taxon>
        <taxon>Pseudomonadota</taxon>
        <taxon>Gammaproteobacteria</taxon>
        <taxon>Oceanospirillales</taxon>
        <taxon>Oceanospirillaceae</taxon>
        <taxon>Oceanospirillum</taxon>
    </lineage>
</organism>
<name>A0A1T1H9A2_OCELI</name>
<protein>
    <submittedName>
        <fullName evidence="2">Uncharacterized protein</fullName>
    </submittedName>
</protein>
<keyword evidence="3" id="KW-1185">Reference proteome</keyword>
<gene>
    <name evidence="2" type="ORF">BTA35_0214140</name>
</gene>
<feature type="signal peptide" evidence="1">
    <location>
        <begin position="1"/>
        <end position="29"/>
    </location>
</feature>
<accession>A0A1T1H9A2</accession>
<sequence length="86" mass="9137">MPFVTPSKSTTFIVSAALSLILLPISAQASCSLKQTACEASCKVRYFDDSFGKMGCMTKCTAERAACSTKEGASEAVEKTKDLIDD</sequence>